<comment type="caution">
    <text evidence="1">The sequence shown here is derived from an EMBL/GenBank/DDBJ whole genome shotgun (WGS) entry which is preliminary data.</text>
</comment>
<dbReference type="Proteomes" id="UP001497535">
    <property type="component" value="Unassembled WGS sequence"/>
</dbReference>
<proteinExistence type="predicted"/>
<evidence type="ECO:0000313" key="2">
    <source>
        <dbReference type="Proteomes" id="UP001497535"/>
    </source>
</evidence>
<organism evidence="1 2">
    <name type="scientific">Meloidogyne enterolobii</name>
    <name type="common">Root-knot nematode worm</name>
    <name type="synonym">Meloidogyne mayaguensis</name>
    <dbReference type="NCBI Taxonomy" id="390850"/>
    <lineage>
        <taxon>Eukaryota</taxon>
        <taxon>Metazoa</taxon>
        <taxon>Ecdysozoa</taxon>
        <taxon>Nematoda</taxon>
        <taxon>Chromadorea</taxon>
        <taxon>Rhabditida</taxon>
        <taxon>Tylenchina</taxon>
        <taxon>Tylenchomorpha</taxon>
        <taxon>Tylenchoidea</taxon>
        <taxon>Meloidogynidae</taxon>
        <taxon>Meloidogyninae</taxon>
        <taxon>Meloidogyne</taxon>
    </lineage>
</organism>
<name>A0ACB1B2K0_MELEN</name>
<protein>
    <submittedName>
        <fullName evidence="1">Uncharacterized protein</fullName>
    </submittedName>
</protein>
<keyword evidence="2" id="KW-1185">Reference proteome</keyword>
<accession>A0ACB1B2K0</accession>
<sequence>MLDRMSYYNPLKYSIPQNALLLNVRVFKKKLIFFCSIIKFFSKVIQNFPKVGIIYSF</sequence>
<gene>
    <name evidence="1" type="ORF">MENTE1834_LOCUS46409</name>
</gene>
<evidence type="ECO:0000313" key="1">
    <source>
        <dbReference type="EMBL" id="CAK5119021.1"/>
    </source>
</evidence>
<dbReference type="EMBL" id="CAVMJV010000167">
    <property type="protein sequence ID" value="CAK5119021.1"/>
    <property type="molecule type" value="Genomic_DNA"/>
</dbReference>
<reference evidence="1" key="1">
    <citation type="submission" date="2023-11" db="EMBL/GenBank/DDBJ databases">
        <authorList>
            <person name="Poullet M."/>
        </authorList>
    </citation>
    <scope>NUCLEOTIDE SEQUENCE</scope>
    <source>
        <strain evidence="1">E1834</strain>
    </source>
</reference>